<dbReference type="PANTHER" id="PTHR10695:SF46">
    <property type="entry name" value="BIFUNCTIONAL COENZYME A SYNTHASE-RELATED"/>
    <property type="match status" value="1"/>
</dbReference>
<evidence type="ECO:0000256" key="4">
    <source>
        <dbReference type="ARBA" id="ARBA00022993"/>
    </source>
</evidence>
<evidence type="ECO:0000313" key="7">
    <source>
        <dbReference type="EMBL" id="SKC15838.1"/>
    </source>
</evidence>
<keyword evidence="5" id="KW-0808">Transferase</keyword>
<evidence type="ECO:0000256" key="5">
    <source>
        <dbReference type="HAMAP-Rule" id="MF_00376"/>
    </source>
</evidence>
<dbReference type="OrthoDB" id="9812943at2"/>
<organism evidence="7 8">
    <name type="scientific">Alkalitalea saponilacus</name>
    <dbReference type="NCBI Taxonomy" id="889453"/>
    <lineage>
        <taxon>Bacteria</taxon>
        <taxon>Pseudomonadati</taxon>
        <taxon>Bacteroidota</taxon>
        <taxon>Bacteroidia</taxon>
        <taxon>Marinilabiliales</taxon>
        <taxon>Marinilabiliaceae</taxon>
        <taxon>Alkalitalea</taxon>
    </lineage>
</organism>
<dbReference type="KEGG" id="asx:CDL62_17830"/>
<dbReference type="GO" id="GO:0005737">
    <property type="term" value="C:cytoplasm"/>
    <property type="evidence" value="ECO:0007669"/>
    <property type="project" value="UniProtKB-SubCell"/>
</dbReference>
<proteinExistence type="inferred from homology"/>
<keyword evidence="4 5" id="KW-0173">Coenzyme A biosynthesis</keyword>
<reference evidence="7 8" key="1">
    <citation type="submission" date="2017-02" db="EMBL/GenBank/DDBJ databases">
        <authorList>
            <person name="Peterson S.W."/>
        </authorList>
    </citation>
    <scope>NUCLEOTIDE SEQUENCE [LARGE SCALE GENOMIC DNA]</scope>
    <source>
        <strain evidence="7 8">DSM 24412</strain>
    </source>
</reference>
<dbReference type="HAMAP" id="MF_00376">
    <property type="entry name" value="Dephospho_CoA_kinase"/>
    <property type="match status" value="1"/>
</dbReference>
<comment type="pathway">
    <text evidence="5">Cofactor biosynthesis; coenzyme A biosynthesis; CoA from (R)-pantothenate: step 5/5.</text>
</comment>
<dbReference type="AlphaFoldDB" id="A0A1T5H5A1"/>
<dbReference type="EC" id="2.7.1.24" evidence="5 6"/>
<sequence>MTKKQPLKIGVTGGIGSGKSTICRIFEILGCPVYSSDQQAMHLIHNHPDIIEGYINLFGKDVYKDGILNRKLVADKIFNEKQLLIEIQNLVHPIVRNDFNRWFAQQTSPAVINEAAILFESGSYKQMDKIISVIAPEQLRIERVVKRDRVTPKEVTNRIKNQWADDQRIPLSDYIIYADDQQLVTPQVIEIYEKMIETFTS</sequence>
<dbReference type="InterPro" id="IPR027417">
    <property type="entry name" value="P-loop_NTPase"/>
</dbReference>
<name>A0A1T5H5A1_9BACT</name>
<evidence type="ECO:0000256" key="2">
    <source>
        <dbReference type="ARBA" id="ARBA00022741"/>
    </source>
</evidence>
<dbReference type="GO" id="GO:0004140">
    <property type="term" value="F:dephospho-CoA kinase activity"/>
    <property type="evidence" value="ECO:0007669"/>
    <property type="project" value="UniProtKB-UniRule"/>
</dbReference>
<feature type="binding site" evidence="5">
    <location>
        <begin position="16"/>
        <end position="21"/>
    </location>
    <ligand>
        <name>ATP</name>
        <dbReference type="ChEBI" id="CHEBI:30616"/>
    </ligand>
</feature>
<dbReference type="RefSeq" id="WP_079557820.1">
    <property type="nucleotide sequence ID" value="NZ_CP021904.1"/>
</dbReference>
<keyword evidence="3 5" id="KW-0067">ATP-binding</keyword>
<dbReference type="InterPro" id="IPR001977">
    <property type="entry name" value="Depp_CoAkinase"/>
</dbReference>
<dbReference type="EMBL" id="FUYV01000011">
    <property type="protein sequence ID" value="SKC15838.1"/>
    <property type="molecule type" value="Genomic_DNA"/>
</dbReference>
<comment type="similarity">
    <text evidence="1 5">Belongs to the CoaE family.</text>
</comment>
<dbReference type="Proteomes" id="UP000191055">
    <property type="component" value="Unassembled WGS sequence"/>
</dbReference>
<keyword evidence="2 5" id="KW-0547">Nucleotide-binding</keyword>
<accession>A0A1T5H5A1</accession>
<gene>
    <name evidence="5" type="primary">coaE</name>
    <name evidence="7" type="ORF">SAMN03080601_02098</name>
</gene>
<evidence type="ECO:0000313" key="8">
    <source>
        <dbReference type="Proteomes" id="UP000191055"/>
    </source>
</evidence>
<dbReference type="PROSITE" id="PS51219">
    <property type="entry name" value="DPCK"/>
    <property type="match status" value="1"/>
</dbReference>
<evidence type="ECO:0000256" key="3">
    <source>
        <dbReference type="ARBA" id="ARBA00022840"/>
    </source>
</evidence>
<keyword evidence="5" id="KW-0963">Cytoplasm</keyword>
<dbReference type="STRING" id="889453.SAMN03080601_02098"/>
<dbReference type="SUPFAM" id="SSF52540">
    <property type="entry name" value="P-loop containing nucleoside triphosphate hydrolases"/>
    <property type="match status" value="1"/>
</dbReference>
<dbReference type="GO" id="GO:0015937">
    <property type="term" value="P:coenzyme A biosynthetic process"/>
    <property type="evidence" value="ECO:0007669"/>
    <property type="project" value="UniProtKB-UniRule"/>
</dbReference>
<dbReference type="CDD" id="cd02022">
    <property type="entry name" value="DPCK"/>
    <property type="match status" value="1"/>
</dbReference>
<dbReference type="Pfam" id="PF01121">
    <property type="entry name" value="CoaE"/>
    <property type="match status" value="1"/>
</dbReference>
<dbReference type="Gene3D" id="3.40.50.300">
    <property type="entry name" value="P-loop containing nucleotide triphosphate hydrolases"/>
    <property type="match status" value="1"/>
</dbReference>
<dbReference type="GO" id="GO:0005524">
    <property type="term" value="F:ATP binding"/>
    <property type="evidence" value="ECO:0007669"/>
    <property type="project" value="UniProtKB-UniRule"/>
</dbReference>
<protein>
    <recommendedName>
        <fullName evidence="5 6">Dephospho-CoA kinase</fullName>
        <ecNumber evidence="5 6">2.7.1.24</ecNumber>
    </recommendedName>
    <alternativeName>
        <fullName evidence="5">Dephosphocoenzyme A kinase</fullName>
    </alternativeName>
</protein>
<comment type="subcellular location">
    <subcellularLocation>
        <location evidence="5">Cytoplasm</location>
    </subcellularLocation>
</comment>
<comment type="function">
    <text evidence="5">Catalyzes the phosphorylation of the 3'-hydroxyl group of dephosphocoenzyme A to form coenzyme A.</text>
</comment>
<comment type="catalytic activity">
    <reaction evidence="5">
        <text>3'-dephospho-CoA + ATP = ADP + CoA + H(+)</text>
        <dbReference type="Rhea" id="RHEA:18245"/>
        <dbReference type="ChEBI" id="CHEBI:15378"/>
        <dbReference type="ChEBI" id="CHEBI:30616"/>
        <dbReference type="ChEBI" id="CHEBI:57287"/>
        <dbReference type="ChEBI" id="CHEBI:57328"/>
        <dbReference type="ChEBI" id="CHEBI:456216"/>
        <dbReference type="EC" id="2.7.1.24"/>
    </reaction>
</comment>
<dbReference type="PANTHER" id="PTHR10695">
    <property type="entry name" value="DEPHOSPHO-COA KINASE-RELATED"/>
    <property type="match status" value="1"/>
</dbReference>
<dbReference type="NCBIfam" id="TIGR00152">
    <property type="entry name" value="dephospho-CoA kinase"/>
    <property type="match status" value="1"/>
</dbReference>
<dbReference type="UniPathway" id="UPA00241">
    <property type="reaction ID" value="UER00356"/>
</dbReference>
<evidence type="ECO:0000256" key="1">
    <source>
        <dbReference type="ARBA" id="ARBA00009018"/>
    </source>
</evidence>
<evidence type="ECO:0000256" key="6">
    <source>
        <dbReference type="NCBIfam" id="TIGR00152"/>
    </source>
</evidence>
<keyword evidence="5 7" id="KW-0418">Kinase</keyword>
<keyword evidence="8" id="KW-1185">Reference proteome</keyword>